<sequence length="93" mass="10448">MREPPAPTLSEYRVAAIDLPVSMWNVCALHAACASFFIAVRLRPPTTFYECICPLFYTAIPLPSTSTFRTHICRFLHLKKATDVHAPSGNYAY</sequence>
<dbReference type="AlphaFoldDB" id="A0A0D2P3V6"/>
<reference evidence="2" key="1">
    <citation type="submission" date="2014-04" db="EMBL/GenBank/DDBJ databases">
        <title>Evolutionary Origins and Diversification of the Mycorrhizal Mutualists.</title>
        <authorList>
            <consortium name="DOE Joint Genome Institute"/>
            <consortium name="Mycorrhizal Genomics Consortium"/>
            <person name="Kohler A."/>
            <person name="Kuo A."/>
            <person name="Nagy L.G."/>
            <person name="Floudas D."/>
            <person name="Copeland A."/>
            <person name="Barry K.W."/>
            <person name="Cichocki N."/>
            <person name="Veneault-Fourrey C."/>
            <person name="LaButti K."/>
            <person name="Lindquist E.A."/>
            <person name="Lipzen A."/>
            <person name="Lundell T."/>
            <person name="Morin E."/>
            <person name="Murat C."/>
            <person name="Riley R."/>
            <person name="Ohm R."/>
            <person name="Sun H."/>
            <person name="Tunlid A."/>
            <person name="Henrissat B."/>
            <person name="Grigoriev I.V."/>
            <person name="Hibbett D.S."/>
            <person name="Martin F."/>
        </authorList>
    </citation>
    <scope>NUCLEOTIDE SEQUENCE [LARGE SCALE GENOMIC DNA]</scope>
    <source>
        <strain evidence="2">FD-334 SS-4</strain>
    </source>
</reference>
<keyword evidence="2" id="KW-1185">Reference proteome</keyword>
<evidence type="ECO:0000313" key="2">
    <source>
        <dbReference type="Proteomes" id="UP000054270"/>
    </source>
</evidence>
<evidence type="ECO:0000313" key="1">
    <source>
        <dbReference type="EMBL" id="KJA23381.1"/>
    </source>
</evidence>
<protein>
    <submittedName>
        <fullName evidence="1">Uncharacterized protein</fullName>
    </submittedName>
</protein>
<dbReference type="Proteomes" id="UP000054270">
    <property type="component" value="Unassembled WGS sequence"/>
</dbReference>
<organism evidence="1 2">
    <name type="scientific">Hypholoma sublateritium (strain FD-334 SS-4)</name>
    <dbReference type="NCBI Taxonomy" id="945553"/>
    <lineage>
        <taxon>Eukaryota</taxon>
        <taxon>Fungi</taxon>
        <taxon>Dikarya</taxon>
        <taxon>Basidiomycota</taxon>
        <taxon>Agaricomycotina</taxon>
        <taxon>Agaricomycetes</taxon>
        <taxon>Agaricomycetidae</taxon>
        <taxon>Agaricales</taxon>
        <taxon>Agaricineae</taxon>
        <taxon>Strophariaceae</taxon>
        <taxon>Hypholoma</taxon>
    </lineage>
</organism>
<proteinExistence type="predicted"/>
<accession>A0A0D2P3V6</accession>
<dbReference type="EMBL" id="KN817543">
    <property type="protein sequence ID" value="KJA23381.1"/>
    <property type="molecule type" value="Genomic_DNA"/>
</dbReference>
<gene>
    <name evidence="1" type="ORF">HYPSUDRAFT_39862</name>
</gene>
<name>A0A0D2P3V6_HYPSF</name>